<dbReference type="GO" id="GO:0000981">
    <property type="term" value="F:DNA-binding transcription factor activity, RNA polymerase II-specific"/>
    <property type="evidence" value="ECO:0007669"/>
    <property type="project" value="InterPro"/>
</dbReference>
<dbReference type="InterPro" id="IPR002100">
    <property type="entry name" value="TF_MADSbox"/>
</dbReference>
<evidence type="ECO:0000256" key="4">
    <source>
        <dbReference type="ARBA" id="ARBA00023163"/>
    </source>
</evidence>
<sequence length="362" mass="41058">MGRSRLPLELIPKEKSRKITFQKRTMGLKKKTYEISTLCGVDACVIIYSWMSDDRPMEPIFWPSNPKEVKSIINRYKEHSKEERGLKTLDLSGFFEERTKKIQKEISKLGHQGADQTKYPTWDDRLNDLSADQLRELVNALGNKLEVIKSKVELLKMSQALLEGSALVNPSYPNNAMPSTQSLHVPYLGAIDSMPLVPNPMTPMMNPRMTKVMMAMMTNGNTNSSQFSGPSNCTNNIQYIPPLQRPFYYDPTSGLLENVVYSNPGPSSCYYPPTRLPPILPYIPNQMMMNVPQIARDYDMNELDVNDNKQETGGVAKIFLEEVIGRFSPEKAGGRAGGWEWQLGFVNGKCCNQEDERELCRL</sequence>
<keyword evidence="3" id="KW-0238">DNA-binding</keyword>
<evidence type="ECO:0000313" key="7">
    <source>
        <dbReference type="EMBL" id="RVW15217.1"/>
    </source>
</evidence>
<dbReference type="PROSITE" id="PS50066">
    <property type="entry name" value="MADS_BOX_2"/>
    <property type="match status" value="1"/>
</dbReference>
<protein>
    <submittedName>
        <fullName evidence="7">Agamous-like MADS-box protein AGL90</fullName>
    </submittedName>
</protein>
<dbReference type="AlphaFoldDB" id="A0A438BWE5"/>
<dbReference type="PRINTS" id="PR00404">
    <property type="entry name" value="MADSDOMAIN"/>
</dbReference>
<evidence type="ECO:0000256" key="1">
    <source>
        <dbReference type="ARBA" id="ARBA00004123"/>
    </source>
</evidence>
<dbReference type="Pfam" id="PF00319">
    <property type="entry name" value="SRF-TF"/>
    <property type="match status" value="1"/>
</dbReference>
<evidence type="ECO:0000256" key="5">
    <source>
        <dbReference type="ARBA" id="ARBA00023242"/>
    </source>
</evidence>
<dbReference type="CDD" id="cd00266">
    <property type="entry name" value="MADS_SRF_like"/>
    <property type="match status" value="1"/>
</dbReference>
<gene>
    <name evidence="7" type="primary">AGL90</name>
    <name evidence="7" type="ORF">CK203_090684</name>
</gene>
<keyword evidence="4" id="KW-0804">Transcription</keyword>
<comment type="caution">
    <text evidence="7">The sequence shown here is derived from an EMBL/GenBank/DDBJ whole genome shotgun (WGS) entry which is preliminary data.</text>
</comment>
<dbReference type="GO" id="GO:0046983">
    <property type="term" value="F:protein dimerization activity"/>
    <property type="evidence" value="ECO:0007669"/>
    <property type="project" value="InterPro"/>
</dbReference>
<evidence type="ECO:0000313" key="8">
    <source>
        <dbReference type="Proteomes" id="UP000288805"/>
    </source>
</evidence>
<accession>A0A438BWE5</accession>
<feature type="domain" description="MADS-box" evidence="6">
    <location>
        <begin position="1"/>
        <end position="49"/>
    </location>
</feature>
<organism evidence="7 8">
    <name type="scientific">Vitis vinifera</name>
    <name type="common">Grape</name>
    <dbReference type="NCBI Taxonomy" id="29760"/>
    <lineage>
        <taxon>Eukaryota</taxon>
        <taxon>Viridiplantae</taxon>
        <taxon>Streptophyta</taxon>
        <taxon>Embryophyta</taxon>
        <taxon>Tracheophyta</taxon>
        <taxon>Spermatophyta</taxon>
        <taxon>Magnoliopsida</taxon>
        <taxon>eudicotyledons</taxon>
        <taxon>Gunneridae</taxon>
        <taxon>Pentapetalae</taxon>
        <taxon>rosids</taxon>
        <taxon>Vitales</taxon>
        <taxon>Vitaceae</taxon>
        <taxon>Viteae</taxon>
        <taxon>Vitis</taxon>
    </lineage>
</organism>
<dbReference type="Gene3D" id="3.40.1810.10">
    <property type="entry name" value="Transcription factor, MADS-box"/>
    <property type="match status" value="1"/>
</dbReference>
<keyword evidence="5" id="KW-0539">Nucleus</keyword>
<evidence type="ECO:0000259" key="6">
    <source>
        <dbReference type="PROSITE" id="PS50066"/>
    </source>
</evidence>
<dbReference type="SMART" id="SM00432">
    <property type="entry name" value="MADS"/>
    <property type="match status" value="1"/>
</dbReference>
<comment type="subcellular location">
    <subcellularLocation>
        <location evidence="1">Nucleus</location>
    </subcellularLocation>
</comment>
<dbReference type="GO" id="GO:0000987">
    <property type="term" value="F:cis-regulatory region sequence-specific DNA binding"/>
    <property type="evidence" value="ECO:0007669"/>
    <property type="project" value="InterPro"/>
</dbReference>
<dbReference type="PANTHER" id="PTHR11945">
    <property type="entry name" value="MADS BOX PROTEIN"/>
    <property type="match status" value="1"/>
</dbReference>
<keyword evidence="2" id="KW-0805">Transcription regulation</keyword>
<reference evidence="7 8" key="1">
    <citation type="journal article" date="2018" name="PLoS Genet.">
        <title>Population sequencing reveals clonal diversity and ancestral inbreeding in the grapevine cultivar Chardonnay.</title>
        <authorList>
            <person name="Roach M.J."/>
            <person name="Johnson D.L."/>
            <person name="Bohlmann J."/>
            <person name="van Vuuren H.J."/>
            <person name="Jones S.J."/>
            <person name="Pretorius I.S."/>
            <person name="Schmidt S.A."/>
            <person name="Borneman A.R."/>
        </authorList>
    </citation>
    <scope>NUCLEOTIDE SEQUENCE [LARGE SCALE GENOMIC DNA]</scope>
    <source>
        <strain evidence="8">cv. Chardonnay</strain>
        <tissue evidence="7">Leaf</tissue>
    </source>
</reference>
<dbReference type="Proteomes" id="UP000288805">
    <property type="component" value="Unassembled WGS sequence"/>
</dbReference>
<dbReference type="SUPFAM" id="SSF55455">
    <property type="entry name" value="SRF-like"/>
    <property type="match status" value="1"/>
</dbReference>
<dbReference type="GO" id="GO:0005634">
    <property type="term" value="C:nucleus"/>
    <property type="evidence" value="ECO:0007669"/>
    <property type="project" value="UniProtKB-SubCell"/>
</dbReference>
<proteinExistence type="predicted"/>
<dbReference type="InterPro" id="IPR036879">
    <property type="entry name" value="TF_MADSbox_sf"/>
</dbReference>
<evidence type="ECO:0000256" key="2">
    <source>
        <dbReference type="ARBA" id="ARBA00023015"/>
    </source>
</evidence>
<dbReference type="EMBL" id="QGNW01002604">
    <property type="protein sequence ID" value="RVW15217.1"/>
    <property type="molecule type" value="Genomic_DNA"/>
</dbReference>
<dbReference type="PANTHER" id="PTHR11945:SF176">
    <property type="entry name" value="MADS-BOX TRANSCRIPTION FACTOR FAMILY PROTEIN"/>
    <property type="match status" value="1"/>
</dbReference>
<name>A0A438BWE5_VITVI</name>
<dbReference type="InterPro" id="IPR033897">
    <property type="entry name" value="SRF-like_MADS-box"/>
</dbReference>
<dbReference type="GO" id="GO:0045944">
    <property type="term" value="P:positive regulation of transcription by RNA polymerase II"/>
    <property type="evidence" value="ECO:0007669"/>
    <property type="project" value="InterPro"/>
</dbReference>
<evidence type="ECO:0000256" key="3">
    <source>
        <dbReference type="ARBA" id="ARBA00023125"/>
    </source>
</evidence>